<keyword evidence="2" id="KW-1134">Transmembrane beta strand</keyword>
<name>A0ABS3Q2E2_9GAMM</name>
<feature type="chain" id="PRO_5044974939" evidence="2">
    <location>
        <begin position="29"/>
        <end position="475"/>
    </location>
</feature>
<keyword evidence="2" id="KW-0812">Transmembrane</keyword>
<reference evidence="4 5" key="1">
    <citation type="submission" date="2021-03" db="EMBL/GenBank/DDBJ databases">
        <title>Thiomicrorhabdus sp.nov.,novel sulfur-oxidizing bacteria isolated from coastal sediment.</title>
        <authorList>
            <person name="Liu X."/>
        </authorList>
    </citation>
    <scope>NUCLEOTIDE SEQUENCE [LARGE SCALE GENOMIC DNA]</scope>
    <source>
        <strain evidence="4 5">6S2-11</strain>
    </source>
</reference>
<dbReference type="RefSeq" id="WP_208147563.1">
    <property type="nucleotide sequence ID" value="NZ_JAGETV010000003.1"/>
</dbReference>
<dbReference type="Gene3D" id="2.20.200.10">
    <property type="entry name" value="Outer membrane efflux proteins (OEP)"/>
    <property type="match status" value="1"/>
</dbReference>
<dbReference type="EMBL" id="JAGETV010000003">
    <property type="protein sequence ID" value="MBO1926490.1"/>
    <property type="molecule type" value="Genomic_DNA"/>
</dbReference>
<gene>
    <name evidence="4" type="ORF">J3998_02790</name>
</gene>
<keyword evidence="2" id="KW-0449">Lipoprotein</keyword>
<keyword evidence="3" id="KW-0175">Coiled coil</keyword>
<dbReference type="PANTHER" id="PTHR30203:SF30">
    <property type="entry name" value="OUTER MEMBRANE PROTEIN-RELATED"/>
    <property type="match status" value="1"/>
</dbReference>
<accession>A0ABS3Q2E2</accession>
<comment type="caution">
    <text evidence="4">The sequence shown here is derived from an EMBL/GenBank/DDBJ whole genome shotgun (WGS) entry which is preliminary data.</text>
</comment>
<dbReference type="InterPro" id="IPR010131">
    <property type="entry name" value="MdtP/NodT-like"/>
</dbReference>
<comment type="similarity">
    <text evidence="1 2">Belongs to the outer membrane factor (OMF) (TC 1.B.17) family.</text>
</comment>
<comment type="subcellular location">
    <subcellularLocation>
        <location evidence="2">Cell outer membrane</location>
        <topology evidence="2">Lipid-anchor</topology>
    </subcellularLocation>
</comment>
<organism evidence="4 5">
    <name type="scientific">Thiomicrorhabdus marina</name>
    <dbReference type="NCBI Taxonomy" id="2818442"/>
    <lineage>
        <taxon>Bacteria</taxon>
        <taxon>Pseudomonadati</taxon>
        <taxon>Pseudomonadota</taxon>
        <taxon>Gammaproteobacteria</taxon>
        <taxon>Thiotrichales</taxon>
        <taxon>Piscirickettsiaceae</taxon>
        <taxon>Thiomicrorhabdus</taxon>
    </lineage>
</organism>
<dbReference type="PROSITE" id="PS51257">
    <property type="entry name" value="PROKAR_LIPOPROTEIN"/>
    <property type="match status" value="1"/>
</dbReference>
<protein>
    <submittedName>
        <fullName evidence="4">Efflux transporter outer membrane subunit</fullName>
    </submittedName>
</protein>
<sequence>MEKRIKFTLVFNLIAVALLSSCSNTPMRDMPKEQAPLNWQNSHAAITAKTMTGIQNPWWFQLKDTTLNNLIAEAIKSNPDLLSAQSAIRAARAYRKQVQGSLLPVLSANLGSGVSQSFNPSDSSQSYSAVLDASWEPDLFGTGQSTLAAADAEGKAAYADYADALITLSAEVASNYIALRNSQKQLHLTQDSLQSWQETLQLVEWQQQAGIVSQLDLEQAKRSYQQTVASIPSIQQTIIESQYQLAVLLGRQPEQLPEYLTEPGDIPQIPSSVFMPLPAEVLRQRPDIRAAEQRVMAAIAQTELADRNRLPNFSLGGKIGWSATSISDLFNINALATSLSASLLQTIFDGGQLDAKLERQQEIELQTILSYRKTVLEALRETENALANLDNTRQSYLALQQALLASEQEEKLALIQYQAGAISFSDVLTAQRTRLTLRKQIIETQVAELAQIITLSKAIAGDWAMQQAVQSVGEQ</sequence>
<dbReference type="PANTHER" id="PTHR30203">
    <property type="entry name" value="OUTER MEMBRANE CATION EFFLUX PROTEIN"/>
    <property type="match status" value="1"/>
</dbReference>
<proteinExistence type="inferred from homology"/>
<dbReference type="Gene3D" id="1.20.1600.10">
    <property type="entry name" value="Outer membrane efflux proteins (OEP)"/>
    <property type="match status" value="1"/>
</dbReference>
<dbReference type="InterPro" id="IPR003423">
    <property type="entry name" value="OMP_efflux"/>
</dbReference>
<dbReference type="Proteomes" id="UP000664835">
    <property type="component" value="Unassembled WGS sequence"/>
</dbReference>
<keyword evidence="2" id="KW-0472">Membrane</keyword>
<dbReference type="NCBIfam" id="TIGR01845">
    <property type="entry name" value="outer_NodT"/>
    <property type="match status" value="1"/>
</dbReference>
<evidence type="ECO:0000313" key="5">
    <source>
        <dbReference type="Proteomes" id="UP000664835"/>
    </source>
</evidence>
<feature type="coiled-coil region" evidence="3">
    <location>
        <begin position="372"/>
        <end position="399"/>
    </location>
</feature>
<keyword evidence="2" id="KW-0732">Signal</keyword>
<keyword evidence="2" id="KW-0564">Palmitate</keyword>
<keyword evidence="5" id="KW-1185">Reference proteome</keyword>
<dbReference type="SUPFAM" id="SSF56954">
    <property type="entry name" value="Outer membrane efflux proteins (OEP)"/>
    <property type="match status" value="1"/>
</dbReference>
<dbReference type="Pfam" id="PF02321">
    <property type="entry name" value="OEP"/>
    <property type="match status" value="2"/>
</dbReference>
<evidence type="ECO:0000256" key="3">
    <source>
        <dbReference type="SAM" id="Coils"/>
    </source>
</evidence>
<evidence type="ECO:0000313" key="4">
    <source>
        <dbReference type="EMBL" id="MBO1926490.1"/>
    </source>
</evidence>
<feature type="signal peptide" evidence="2">
    <location>
        <begin position="1"/>
        <end position="28"/>
    </location>
</feature>
<evidence type="ECO:0000256" key="2">
    <source>
        <dbReference type="RuleBase" id="RU362097"/>
    </source>
</evidence>
<evidence type="ECO:0000256" key="1">
    <source>
        <dbReference type="ARBA" id="ARBA00007613"/>
    </source>
</evidence>